<dbReference type="InterPro" id="IPR035644">
    <property type="entry name" value="MraZ_C"/>
</dbReference>
<dbReference type="InterPro" id="IPR020603">
    <property type="entry name" value="MraZ_dom"/>
</dbReference>
<dbReference type="EMBL" id="SNRY01002327">
    <property type="protein sequence ID" value="KAA6325620.1"/>
    <property type="molecule type" value="Genomic_DNA"/>
</dbReference>
<evidence type="ECO:0000313" key="8">
    <source>
        <dbReference type="EMBL" id="KAA6325620.1"/>
    </source>
</evidence>
<comment type="caution">
    <text evidence="8">The sequence shown here is derived from an EMBL/GenBank/DDBJ whole genome shotgun (WGS) entry which is preliminary data.</text>
</comment>
<evidence type="ECO:0000256" key="6">
    <source>
        <dbReference type="ARBA" id="ARBA00023163"/>
    </source>
</evidence>
<dbReference type="InterPro" id="IPR003444">
    <property type="entry name" value="MraZ"/>
</dbReference>
<keyword evidence="2" id="KW-0963">Cytoplasm</keyword>
<protein>
    <recommendedName>
        <fullName evidence="1">Transcriptional regulator MraZ</fullName>
    </recommendedName>
</protein>
<proteinExistence type="inferred from homology"/>
<dbReference type="AlphaFoldDB" id="A0A5J4QXK1"/>
<evidence type="ECO:0000256" key="3">
    <source>
        <dbReference type="ARBA" id="ARBA00022737"/>
    </source>
</evidence>
<dbReference type="InterPro" id="IPR038619">
    <property type="entry name" value="MraZ_sf"/>
</dbReference>
<dbReference type="HAMAP" id="MF_01008">
    <property type="entry name" value="MraZ"/>
    <property type="match status" value="1"/>
</dbReference>
<dbReference type="PROSITE" id="PS51740">
    <property type="entry name" value="SPOVT_ABRB"/>
    <property type="match status" value="2"/>
</dbReference>
<accession>A0A5J4QXK1</accession>
<feature type="domain" description="SpoVT-AbrB" evidence="7">
    <location>
        <begin position="7"/>
        <end position="54"/>
    </location>
</feature>
<name>A0A5J4QXK1_9ZZZZ</name>
<dbReference type="CDD" id="cd16321">
    <property type="entry name" value="MraZ_C"/>
    <property type="match status" value="1"/>
</dbReference>
<dbReference type="GO" id="GO:0003700">
    <property type="term" value="F:DNA-binding transcription factor activity"/>
    <property type="evidence" value="ECO:0007669"/>
    <property type="project" value="InterPro"/>
</dbReference>
<dbReference type="InterPro" id="IPR007159">
    <property type="entry name" value="SpoVT-AbrB_dom"/>
</dbReference>
<dbReference type="InterPro" id="IPR037914">
    <property type="entry name" value="SpoVT-AbrB_sf"/>
</dbReference>
<evidence type="ECO:0000256" key="5">
    <source>
        <dbReference type="ARBA" id="ARBA00023125"/>
    </source>
</evidence>
<evidence type="ECO:0000256" key="4">
    <source>
        <dbReference type="ARBA" id="ARBA00023015"/>
    </source>
</evidence>
<keyword evidence="3" id="KW-0677">Repeat</keyword>
<keyword evidence="6" id="KW-0804">Transcription</keyword>
<reference evidence="8" key="1">
    <citation type="submission" date="2019-03" db="EMBL/GenBank/DDBJ databases">
        <title>Single cell metagenomics reveals metabolic interactions within the superorganism composed of flagellate Streblomastix strix and complex community of Bacteroidetes bacteria on its surface.</title>
        <authorList>
            <person name="Treitli S.C."/>
            <person name="Kolisko M."/>
            <person name="Husnik F."/>
            <person name="Keeling P."/>
            <person name="Hampl V."/>
        </authorList>
    </citation>
    <scope>NUCLEOTIDE SEQUENCE</scope>
    <source>
        <strain evidence="8">STM</strain>
    </source>
</reference>
<dbReference type="GO" id="GO:0000976">
    <property type="term" value="F:transcription cis-regulatory region binding"/>
    <property type="evidence" value="ECO:0007669"/>
    <property type="project" value="TreeGrafter"/>
</dbReference>
<evidence type="ECO:0000256" key="2">
    <source>
        <dbReference type="ARBA" id="ARBA00022490"/>
    </source>
</evidence>
<keyword evidence="5" id="KW-0238">DNA-binding</keyword>
<gene>
    <name evidence="8" type="ORF">EZS27_025189</name>
</gene>
<dbReference type="PANTHER" id="PTHR34701">
    <property type="entry name" value="TRANSCRIPTIONAL REGULATOR MRAZ"/>
    <property type="match status" value="1"/>
</dbReference>
<dbReference type="Gene3D" id="3.40.1550.20">
    <property type="entry name" value="Transcriptional regulator MraZ domain"/>
    <property type="match status" value="1"/>
</dbReference>
<dbReference type="NCBIfam" id="NF001483">
    <property type="entry name" value="PRK00326.3-5"/>
    <property type="match status" value="1"/>
</dbReference>
<dbReference type="CDD" id="cd16320">
    <property type="entry name" value="MraZ_N"/>
    <property type="match status" value="1"/>
</dbReference>
<feature type="domain" description="SpoVT-AbrB" evidence="7">
    <location>
        <begin position="84"/>
        <end position="127"/>
    </location>
</feature>
<evidence type="ECO:0000256" key="1">
    <source>
        <dbReference type="ARBA" id="ARBA00013860"/>
    </source>
</evidence>
<dbReference type="InterPro" id="IPR035642">
    <property type="entry name" value="MraZ_N"/>
</dbReference>
<keyword evidence="4" id="KW-0805">Transcription regulation</keyword>
<organism evidence="8">
    <name type="scientific">termite gut metagenome</name>
    <dbReference type="NCBI Taxonomy" id="433724"/>
    <lineage>
        <taxon>unclassified sequences</taxon>
        <taxon>metagenomes</taxon>
        <taxon>organismal metagenomes</taxon>
    </lineage>
</organism>
<dbReference type="SUPFAM" id="SSF89447">
    <property type="entry name" value="AbrB/MazE/MraZ-like"/>
    <property type="match status" value="1"/>
</dbReference>
<sequence>MLHFFGNIEAKIDIKGRVFIPVQFRRQLTNGMEEKLIMRKDVFQDCLVLYPESVWNEELEELLSRMNKWKESHQHILRQYLSDLEILILDSSGRILITKRYLQLAGIQTDIRFIGVGNKIEIWSKEKTEQPFMSPEVFGIELEKLMNANKTMEKQTLNE</sequence>
<evidence type="ECO:0000259" key="7">
    <source>
        <dbReference type="PROSITE" id="PS51740"/>
    </source>
</evidence>
<dbReference type="GO" id="GO:2000143">
    <property type="term" value="P:negative regulation of DNA-templated transcription initiation"/>
    <property type="evidence" value="ECO:0007669"/>
    <property type="project" value="TreeGrafter"/>
</dbReference>
<dbReference type="Pfam" id="PF02381">
    <property type="entry name" value="MraZ"/>
    <property type="match status" value="2"/>
</dbReference>
<dbReference type="PANTHER" id="PTHR34701:SF1">
    <property type="entry name" value="TRANSCRIPTIONAL REGULATOR MRAZ"/>
    <property type="match status" value="1"/>
</dbReference>